<dbReference type="EMBL" id="MT889374">
    <property type="protein sequence ID" value="QOP65001.1"/>
    <property type="molecule type" value="Genomic_DNA"/>
</dbReference>
<organism evidence="1 2">
    <name type="scientific">Mycobacterium phage Firehouse51</name>
    <dbReference type="NCBI Taxonomy" id="2776877"/>
    <lineage>
        <taxon>Viruses</taxon>
        <taxon>Duplodnaviria</taxon>
        <taxon>Heunggongvirae</taxon>
        <taxon>Uroviricota</taxon>
        <taxon>Caudoviricetes</taxon>
        <taxon>Gracegardnervirinae</taxon>
        <taxon>Cheoctovirus</taxon>
        <taxon>Cheoctovirus firehouse51</taxon>
    </lineage>
</organism>
<keyword evidence="2" id="KW-1185">Reference proteome</keyword>
<dbReference type="KEGG" id="vg:60328652"/>
<dbReference type="GeneID" id="60328652"/>
<evidence type="ECO:0000313" key="1">
    <source>
        <dbReference type="EMBL" id="QOP65001.1"/>
    </source>
</evidence>
<gene>
    <name evidence="1" type="primary">39</name>
    <name evidence="1" type="ORF">SEA_FIREHOUSE51_39</name>
</gene>
<accession>A0A7M1CKS4</accession>
<proteinExistence type="predicted"/>
<dbReference type="Proteomes" id="UP000594083">
    <property type="component" value="Segment"/>
</dbReference>
<protein>
    <submittedName>
        <fullName evidence="1">Uncharacterized protein</fullName>
    </submittedName>
</protein>
<sequence>MGRNTNLIIERHSLMQNITIGRYKPAKVHANIECFDGKPPVVLDVADLFDGWIEGIRDDGSSWIMWLDSKGNPCVFYPNRDEDGGVIGDGIRLGDNDDSLDDD</sequence>
<name>A0A7M1CKS4_9CAUD</name>
<evidence type="ECO:0000313" key="2">
    <source>
        <dbReference type="Proteomes" id="UP000594083"/>
    </source>
</evidence>
<reference evidence="1 2" key="1">
    <citation type="submission" date="2020-08" db="EMBL/GenBank/DDBJ databases">
        <authorList>
            <person name="Akinwunmi A.M."/>
            <person name="Tonade O.A."/>
            <person name="Bolade S.K."/>
            <person name="Markjonathan C.I."/>
            <person name="Olanrewaju O.J."/>
            <person name="Mustapha O.A."/>
            <person name="Dauda A.O."/>
            <person name="Ejiofor E."/>
            <person name="Adebola I.O."/>
            <person name="Ajose A.O."/>
            <person name="Lewis G.S."/>
            <person name="Odunsi A."/>
            <person name="Nsa I.Y."/>
            <person name="Egwuatu T.O.G."/>
            <person name="Oyetibo G.O."/>
            <person name="Ilori M.O."/>
            <person name="Gurney S.M.R."/>
            <person name="Garlena R.A."/>
            <person name="Russell D.A."/>
            <person name="Pope W.H."/>
            <person name="Jacobs-Sera D."/>
            <person name="Hatfull G.F."/>
        </authorList>
    </citation>
    <scope>NUCLEOTIDE SEQUENCE [LARGE SCALE GENOMIC DNA]</scope>
</reference>
<dbReference type="RefSeq" id="YP_009957133.1">
    <property type="nucleotide sequence ID" value="NC_051658.1"/>
</dbReference>